<reference evidence="1" key="1">
    <citation type="submission" date="2014-09" db="EMBL/GenBank/DDBJ databases">
        <authorList>
            <person name="Magalhaes I.L.F."/>
            <person name="Oliveira U."/>
            <person name="Santos F.R."/>
            <person name="Vidigal T.H.D.A."/>
            <person name="Brescovit A.D."/>
            <person name="Santos A.J."/>
        </authorList>
    </citation>
    <scope>NUCLEOTIDE SEQUENCE</scope>
    <source>
        <tissue evidence="1">Shoot tissue taken approximately 20 cm above the soil surface</tissue>
    </source>
</reference>
<evidence type="ECO:0000313" key="1">
    <source>
        <dbReference type="EMBL" id="JAD65460.1"/>
    </source>
</evidence>
<dbReference type="EMBL" id="GBRH01232435">
    <property type="protein sequence ID" value="JAD65460.1"/>
    <property type="molecule type" value="Transcribed_RNA"/>
</dbReference>
<sequence>MGVSCSCRSWCCF</sequence>
<reference evidence="1" key="2">
    <citation type="journal article" date="2015" name="Data Brief">
        <title>Shoot transcriptome of the giant reed, Arundo donax.</title>
        <authorList>
            <person name="Barrero R.A."/>
            <person name="Guerrero F.D."/>
            <person name="Moolhuijzen P."/>
            <person name="Goolsby J.A."/>
            <person name="Tidwell J."/>
            <person name="Bellgard S.E."/>
            <person name="Bellgard M.I."/>
        </authorList>
    </citation>
    <scope>NUCLEOTIDE SEQUENCE</scope>
    <source>
        <tissue evidence="1">Shoot tissue taken approximately 20 cm above the soil surface</tissue>
    </source>
</reference>
<organism evidence="1">
    <name type="scientific">Arundo donax</name>
    <name type="common">Giant reed</name>
    <name type="synonym">Donax arundinaceus</name>
    <dbReference type="NCBI Taxonomy" id="35708"/>
    <lineage>
        <taxon>Eukaryota</taxon>
        <taxon>Viridiplantae</taxon>
        <taxon>Streptophyta</taxon>
        <taxon>Embryophyta</taxon>
        <taxon>Tracheophyta</taxon>
        <taxon>Spermatophyta</taxon>
        <taxon>Magnoliopsida</taxon>
        <taxon>Liliopsida</taxon>
        <taxon>Poales</taxon>
        <taxon>Poaceae</taxon>
        <taxon>PACMAD clade</taxon>
        <taxon>Arundinoideae</taxon>
        <taxon>Arundineae</taxon>
        <taxon>Arundo</taxon>
    </lineage>
</organism>
<name>A0A0A9BWB0_ARUDO</name>
<protein>
    <submittedName>
        <fullName evidence="1">Uncharacterized protein</fullName>
    </submittedName>
</protein>
<proteinExistence type="predicted"/>
<accession>A0A0A9BWB0</accession>